<dbReference type="Gene3D" id="1.25.40.440">
    <property type="entry name" value="Nucleoporin, helical domain, central subdomain"/>
    <property type="match status" value="1"/>
</dbReference>
<dbReference type="FunFam" id="1.25.40.450:FF:000004">
    <property type="entry name" value="Nuclear pore complex protein Nup155"/>
    <property type="match status" value="1"/>
</dbReference>
<keyword evidence="4" id="KW-0539">Nucleus</keyword>
<feature type="domain" description="Nucleoporin Nup133/Nup155-like N-terminal" evidence="7">
    <location>
        <begin position="122"/>
        <end position="538"/>
    </location>
</feature>
<feature type="region of interest" description="Disordered" evidence="5">
    <location>
        <begin position="994"/>
        <end position="1016"/>
    </location>
</feature>
<dbReference type="GO" id="GO:0000972">
    <property type="term" value="P:transcription-dependent tethering of RNA polymerase II gene DNA at nuclear periphery"/>
    <property type="evidence" value="ECO:0007669"/>
    <property type="project" value="TreeGrafter"/>
</dbReference>
<feature type="domain" description="Nucleoporin Nup133/Nup155-like C-terminal" evidence="6">
    <location>
        <begin position="695"/>
        <end position="1371"/>
    </location>
</feature>
<dbReference type="Pfam" id="PF03177">
    <property type="entry name" value="Nucleoporin_C"/>
    <property type="match status" value="1"/>
</dbReference>
<keyword evidence="9" id="KW-1185">Reference proteome</keyword>
<dbReference type="InterPro" id="IPR007187">
    <property type="entry name" value="Nucleoporin_Nup133/Nup155_C"/>
</dbReference>
<dbReference type="Proteomes" id="UP000789390">
    <property type="component" value="Unassembled WGS sequence"/>
</dbReference>
<reference evidence="8" key="1">
    <citation type="submission" date="2021-11" db="EMBL/GenBank/DDBJ databases">
        <authorList>
            <person name="Schell T."/>
        </authorList>
    </citation>
    <scope>NUCLEOTIDE SEQUENCE</scope>
    <source>
        <strain evidence="8">M5</strain>
    </source>
</reference>
<dbReference type="InterPro" id="IPR042533">
    <property type="entry name" value="Nucleoporin_Nup155_C_1"/>
</dbReference>
<comment type="subcellular location">
    <subcellularLocation>
        <location evidence="1">Nucleus</location>
    </subcellularLocation>
</comment>
<dbReference type="InterPro" id="IPR004870">
    <property type="entry name" value="Nucleoporin_Nup155"/>
</dbReference>
<dbReference type="Gene3D" id="1.20.120.1880">
    <property type="entry name" value="Nucleoporin, helical C-terminal domain"/>
    <property type="match status" value="1"/>
</dbReference>
<dbReference type="Pfam" id="PF08801">
    <property type="entry name" value="Nucleoporin_N"/>
    <property type="match status" value="1"/>
</dbReference>
<keyword evidence="3" id="KW-0813">Transport</keyword>
<evidence type="ECO:0000256" key="4">
    <source>
        <dbReference type="ARBA" id="ARBA00023242"/>
    </source>
</evidence>
<evidence type="ECO:0000259" key="6">
    <source>
        <dbReference type="Pfam" id="PF03177"/>
    </source>
</evidence>
<evidence type="ECO:0000256" key="1">
    <source>
        <dbReference type="ARBA" id="ARBA00004123"/>
    </source>
</evidence>
<evidence type="ECO:0000313" key="8">
    <source>
        <dbReference type="EMBL" id="CAH0112560.1"/>
    </source>
</evidence>
<evidence type="ECO:0000313" key="9">
    <source>
        <dbReference type="Proteomes" id="UP000789390"/>
    </source>
</evidence>
<evidence type="ECO:0000256" key="5">
    <source>
        <dbReference type="SAM" id="MobiDB-lite"/>
    </source>
</evidence>
<dbReference type="GO" id="GO:0006405">
    <property type="term" value="P:RNA export from nucleus"/>
    <property type="evidence" value="ECO:0007669"/>
    <property type="project" value="TreeGrafter"/>
</dbReference>
<dbReference type="GO" id="GO:0017056">
    <property type="term" value="F:structural constituent of nuclear pore"/>
    <property type="evidence" value="ECO:0007669"/>
    <property type="project" value="InterPro"/>
</dbReference>
<comment type="caution">
    <text evidence="8">The sequence shown here is derived from an EMBL/GenBank/DDBJ whole genome shotgun (WGS) entry which is preliminary data.</text>
</comment>
<dbReference type="EMBL" id="CAKKLH010000327">
    <property type="protein sequence ID" value="CAH0112560.1"/>
    <property type="molecule type" value="Genomic_DNA"/>
</dbReference>
<dbReference type="PANTHER" id="PTHR10350:SF6">
    <property type="entry name" value="NUCLEAR PORE COMPLEX PROTEIN NUP155"/>
    <property type="match status" value="1"/>
</dbReference>
<accession>A0A8J2S0U3</accession>
<dbReference type="Gene3D" id="1.20.58.1780">
    <property type="match status" value="1"/>
</dbReference>
<dbReference type="FunFam" id="1.20.120.1880:FF:000010">
    <property type="entry name" value="Nuclear pore complex protein Nup155"/>
    <property type="match status" value="1"/>
</dbReference>
<sequence length="1404" mass="154909">MQSLTGASNKFSSIYHDASANPYKNDVNSNLSSTAIMTSPVSKTMISPLASIQSTLIPSLEGIDLAGRILEWQLKNDNLFPTLSDQIKIGEAHGVSGLSDVDYPMLEVGPNGLPLLRQMGLVNRIPLPPELVEHFGHMQSYCMMGLFPLIQRAWLSIDSDIYVWTYEDGGDLSYFDGLSEPIIAVELVQPKPGIFQPHIQYLLCLATTVEVVLLGVSFSGSNTNYEEMHLLPEPLFAVPTDGAYVVTITGTPDGRIFMGAKDGCIYEFFYQAEEGFFSRKCRKINHSKSTLSYLIPSFINAAFSEEDPVVQMVQDESRHILYTRSEKGSINIYDLGTDGRGMSRVAAINISSIVQSAANIARTVDRSCFKPLVCIAPIESSESTNLHLVAITASGVRLYFSTLNWRSFNEATPSTRPVTLQLVQVRLPPGYAANASPQRPQQVHSALYSHGTTFLATTTASDNDVVWTLSNSLFPAAQQLSETQNTLGLDGKTWALAEVTPSPKRAIESSLFAPPAPEPPLIVTQHSLGPRKFIFLTTQCCHVVTQLRPVDILRQLLFDASGPDSTAVRAFFQVLREDQACATALILACSTSIQDSQLADWAARAFFLLGGDVKISAHATSPASPFVVNSPVNLNSTPSHFQHQQSYSTFTSPDTGGMGGFNPNAISTPQMAPYSPHSNTMVNNGGGEAADYQFSGRHNGLYLYFGRILRPVWLMPLARDVGKPQQPLLDSVVTSEELLTVLGQLNALKGFVHANIHQNGSNSYQSSEKGRLQEAQMQERKSLLAMKQLLDHTVEVLALWKVLCDHQLHLLGQSLSAEMRMSLKTTLFRDLILSGSDTCIGLINSLIHRYLDDAASTDAISEKLRQVCPSLYRNEDALCTKVNEQLLKARTTTMNRMDKERLLQQTLDTCKQIPARINLSHVCQQLSACQYYGGIVELCCVVAEKLDPHHRALQCYNSQQEDPAAVEALLARKNCYQQMCLVLQKLYTAAACHPQSPSVPKSPGPMVQTTPLEHDEGHSPLEAQRLADETLSLALQSGDELCHVALFDWLTDNKWDDKLLEIQSPHLENYLKRQTAVQDGQQQTDLVAKYDLLWKFYEKSGQFIAAARVLSRLADAHSTAISLPLRIEYLSRAIVCARAAETSSFGNAVQGQFLYEMEEKMDVAKVQSQILEAVSRMPNRDADTISRLNCDLLDVTQLYEQFAEPLGLWECKLAILHCANHYDAALVTNIWQNVINAEVKKLGNADAETKLATLGSKMKTLGRTYAQSEQFFPLEFLVKTLETFSIRWNGTPGWVVSIMLTAGVSFQRLFATYHRLYGAKDAVWQAEGKPNHLLKVLADMLNRLVDSSSGGMAALVPTADRRALIGQCVESVGIYLTDLFCTVHATSAGLIAEFRTLQGKLELL</sequence>
<evidence type="ECO:0000256" key="2">
    <source>
        <dbReference type="ARBA" id="ARBA00007373"/>
    </source>
</evidence>
<dbReference type="InterPro" id="IPR042537">
    <property type="entry name" value="Nucleoporin_Nup155_C_2"/>
</dbReference>
<dbReference type="GO" id="GO:0044611">
    <property type="term" value="C:nuclear pore inner ring"/>
    <property type="evidence" value="ECO:0007669"/>
    <property type="project" value="TreeGrafter"/>
</dbReference>
<dbReference type="OrthoDB" id="6335686at2759"/>
<organism evidence="8 9">
    <name type="scientific">Daphnia galeata</name>
    <dbReference type="NCBI Taxonomy" id="27404"/>
    <lineage>
        <taxon>Eukaryota</taxon>
        <taxon>Metazoa</taxon>
        <taxon>Ecdysozoa</taxon>
        <taxon>Arthropoda</taxon>
        <taxon>Crustacea</taxon>
        <taxon>Branchiopoda</taxon>
        <taxon>Diplostraca</taxon>
        <taxon>Cladocera</taxon>
        <taxon>Anomopoda</taxon>
        <taxon>Daphniidae</taxon>
        <taxon>Daphnia</taxon>
    </lineage>
</organism>
<dbReference type="GO" id="GO:0036228">
    <property type="term" value="P:protein localization to nuclear inner membrane"/>
    <property type="evidence" value="ECO:0007669"/>
    <property type="project" value="TreeGrafter"/>
</dbReference>
<dbReference type="PANTHER" id="PTHR10350">
    <property type="entry name" value="NUCLEAR PORE COMPLEX PROTEIN NUP155"/>
    <property type="match status" value="1"/>
</dbReference>
<dbReference type="InterPro" id="IPR014908">
    <property type="entry name" value="Nucleoporin_Nup133/Nup155_N"/>
</dbReference>
<evidence type="ECO:0000259" key="7">
    <source>
        <dbReference type="Pfam" id="PF08801"/>
    </source>
</evidence>
<evidence type="ECO:0000256" key="3">
    <source>
        <dbReference type="ARBA" id="ARBA00022448"/>
    </source>
</evidence>
<protein>
    <recommendedName>
        <fullName evidence="10">Nuclear pore complex protein Nup155</fullName>
    </recommendedName>
</protein>
<dbReference type="FunFam" id="1.25.40.440:FF:000001">
    <property type="entry name" value="Nuclear pore complex subunit"/>
    <property type="match status" value="1"/>
</dbReference>
<dbReference type="InterPro" id="IPR042538">
    <property type="entry name" value="Nucleoporin_Nup155_C_3"/>
</dbReference>
<dbReference type="GO" id="GO:0006606">
    <property type="term" value="P:protein import into nucleus"/>
    <property type="evidence" value="ECO:0007669"/>
    <property type="project" value="TreeGrafter"/>
</dbReference>
<dbReference type="Gene3D" id="1.25.40.450">
    <property type="entry name" value="Nucleoporin, helical domain, N-terminal subdomain"/>
    <property type="match status" value="1"/>
</dbReference>
<name>A0A8J2S0U3_9CRUS</name>
<evidence type="ECO:0008006" key="10">
    <source>
        <dbReference type="Google" id="ProtNLM"/>
    </source>
</evidence>
<gene>
    <name evidence="8" type="ORF">DGAL_LOCUS16293</name>
</gene>
<proteinExistence type="inferred from homology"/>
<comment type="similarity">
    <text evidence="2">Belongs to the non-repetitive/WGA-negative nucleoporin family.</text>
</comment>